<proteinExistence type="predicted"/>
<name>A0A931HBH0_9SPHN</name>
<keyword evidence="2" id="KW-1185">Reference proteome</keyword>
<gene>
    <name evidence="1" type="ORF">I5E68_07085</name>
</gene>
<evidence type="ECO:0000313" key="2">
    <source>
        <dbReference type="Proteomes" id="UP000617634"/>
    </source>
</evidence>
<organism evidence="1 2">
    <name type="scientific">Novosphingobium aureum</name>
    <dbReference type="NCBI Taxonomy" id="2792964"/>
    <lineage>
        <taxon>Bacteria</taxon>
        <taxon>Pseudomonadati</taxon>
        <taxon>Pseudomonadota</taxon>
        <taxon>Alphaproteobacteria</taxon>
        <taxon>Sphingomonadales</taxon>
        <taxon>Sphingomonadaceae</taxon>
        <taxon>Novosphingobium</taxon>
    </lineage>
</organism>
<accession>A0A931HBH0</accession>
<dbReference type="RefSeq" id="WP_197162421.1">
    <property type="nucleotide sequence ID" value="NZ_JADZGI010000001.1"/>
</dbReference>
<reference evidence="1" key="1">
    <citation type="submission" date="2020-11" db="EMBL/GenBank/DDBJ databases">
        <title>Novosphingobium aureum sp. nov., a marine bacterium isolated from sediment of a salt flat.</title>
        <authorList>
            <person name="Yoo Y."/>
            <person name="Kim J.-J."/>
        </authorList>
    </citation>
    <scope>NUCLEOTIDE SEQUENCE</scope>
    <source>
        <strain evidence="1">YJ-S2-02</strain>
    </source>
</reference>
<sequence length="124" mass="13364">MLDAAFAQIGLAFGEAFGGIFWDARVITNTPAEYDDGGSIIAPGGVEHRPCKAQVDAATQTMRQAEGFTEKDRRIIVLAGTLEGEISTEERIEFLEGPFEGVWMIEAVARDTGAAGFELRGRKA</sequence>
<dbReference type="AlphaFoldDB" id="A0A931HBH0"/>
<dbReference type="Proteomes" id="UP000617634">
    <property type="component" value="Unassembled WGS sequence"/>
</dbReference>
<evidence type="ECO:0000313" key="1">
    <source>
        <dbReference type="EMBL" id="MBH0112714.1"/>
    </source>
</evidence>
<dbReference type="EMBL" id="JADZGI010000001">
    <property type="protein sequence ID" value="MBH0112714.1"/>
    <property type="molecule type" value="Genomic_DNA"/>
</dbReference>
<protein>
    <submittedName>
        <fullName evidence="1">Uncharacterized protein</fullName>
    </submittedName>
</protein>
<comment type="caution">
    <text evidence="1">The sequence shown here is derived from an EMBL/GenBank/DDBJ whole genome shotgun (WGS) entry which is preliminary data.</text>
</comment>